<feature type="transmembrane region" description="Helical" evidence="20">
    <location>
        <begin position="177"/>
        <end position="200"/>
    </location>
</feature>
<dbReference type="Gene3D" id="1.20.810.10">
    <property type="entry name" value="Cytochrome Bc1 Complex, Chain C"/>
    <property type="match status" value="1"/>
</dbReference>
<comment type="function">
    <text evidence="1 20">Component of the ubiquinol-cytochrome c reductase complex (complex III or cytochrome b-c1 complex) that is part of the mitochondrial respiratory chain. The b-c1 complex mediates electron transfer from ubiquinol to cytochrome c. Contributes to the generation of a proton gradient across the mitochondrial membrane that is then used for ATP synthesis.</text>
</comment>
<evidence type="ECO:0000256" key="15">
    <source>
        <dbReference type="ARBA" id="ARBA00023128"/>
    </source>
</evidence>
<dbReference type="PIRSF" id="PIRSF038885">
    <property type="entry name" value="COB"/>
    <property type="match status" value="1"/>
</dbReference>
<dbReference type="GO" id="GO:0008121">
    <property type="term" value="F:quinol-cytochrome-c reductase activity"/>
    <property type="evidence" value="ECO:0007669"/>
    <property type="project" value="InterPro"/>
</dbReference>
<keyword evidence="14" id="KW-0830">Ubiquinone</keyword>
<gene>
    <name evidence="23" type="primary">cytb</name>
</gene>
<evidence type="ECO:0000256" key="7">
    <source>
        <dbReference type="ARBA" id="ARBA00022660"/>
    </source>
</evidence>
<keyword evidence="7 20" id="KW-0679">Respiratory chain</keyword>
<evidence type="ECO:0000256" key="12">
    <source>
        <dbReference type="ARBA" id="ARBA00022989"/>
    </source>
</evidence>
<evidence type="ECO:0000256" key="1">
    <source>
        <dbReference type="ARBA" id="ARBA00002566"/>
    </source>
</evidence>
<feature type="binding site" description="axial binding residue" evidence="19">
    <location>
        <position position="97"/>
    </location>
    <ligand>
        <name>heme b</name>
        <dbReference type="ChEBI" id="CHEBI:60344"/>
        <label>b566</label>
    </ligand>
    <ligandPart>
        <name>Fe</name>
        <dbReference type="ChEBI" id="CHEBI:18248"/>
    </ligandPart>
</feature>
<dbReference type="InterPro" id="IPR048260">
    <property type="entry name" value="Cytochrome_b_C_euk/bac"/>
</dbReference>
<keyword evidence="6 19" id="KW-0349">Heme</keyword>
<feature type="binding site" description="axial binding residue" evidence="19">
    <location>
        <position position="196"/>
    </location>
    <ligand>
        <name>heme b</name>
        <dbReference type="ChEBI" id="CHEBI:60344"/>
        <label>b566</label>
    </ligand>
    <ligandPart>
        <name>Fe</name>
        <dbReference type="ChEBI" id="CHEBI:18248"/>
    </ligandPart>
</feature>
<dbReference type="PANTHER" id="PTHR19271">
    <property type="entry name" value="CYTOCHROME B"/>
    <property type="match status" value="1"/>
</dbReference>
<keyword evidence="9 19" id="KW-0479">Metal-binding</keyword>
<keyword evidence="13 19" id="KW-0408">Iron</keyword>
<dbReference type="PROSITE" id="PS51003">
    <property type="entry name" value="CYTB_CTER"/>
    <property type="match status" value="1"/>
</dbReference>
<evidence type="ECO:0000313" key="23">
    <source>
        <dbReference type="EMBL" id="ACR83286.1"/>
    </source>
</evidence>
<comment type="subunit">
    <text evidence="3">The cytochrome bc1 complex contains 3 respiratory subunits (MT-CYB, CYC1 and UQCRFS1), 2 core proteins (UQCRC1 and UQCRC2) and probably 6 low-molecular weight proteins.</text>
</comment>
<keyword evidence="11 20" id="KW-0249">Electron transport</keyword>
<feature type="transmembrane region" description="Helical" evidence="20">
    <location>
        <begin position="29"/>
        <end position="52"/>
    </location>
</feature>
<evidence type="ECO:0000256" key="18">
    <source>
        <dbReference type="PIRSR" id="PIRSR038885-1"/>
    </source>
</evidence>
<evidence type="ECO:0000256" key="5">
    <source>
        <dbReference type="ARBA" id="ARBA00022448"/>
    </source>
</evidence>
<evidence type="ECO:0000256" key="17">
    <source>
        <dbReference type="ARBA" id="ARBA00061233"/>
    </source>
</evidence>
<evidence type="ECO:0000256" key="4">
    <source>
        <dbReference type="ARBA" id="ARBA00013531"/>
    </source>
</evidence>
<keyword evidence="16 20" id="KW-0472">Membrane</keyword>
<sequence>MANLRKSHPLLKIANDALVDLPAPANISAWWNFGSLLGLCLIAQILTGLFLAMHYTSDISMAFSSVAHICRDVNYGWLIRNMHANGASLFFVCIYLHIGRGLYYGSYLYKETWNIGVVLLLLVMMTAFVGYVLPWGQMSFWGATVITNLLSAVPYVGDTLVQWIWGGFSVDNATLTRFFTFHFLLPFIVAAATLVHLIFLHETGSNNPIGLNSDADKISFHPYFSYKDLLGFILLLTTLIALALFSPNLLGDPENFTPANPLVTPPHIKPEWYFLFAYAILRSIPNKLGGVLALLASILVLMVIPFLHTSKQRSLTFRPLTQLLFWLLVADVIILTWIGGMPVEHPFIIIGQIASLLYFFLFLFLIPTAALIENKMLEW</sequence>
<dbReference type="GO" id="GO:0046872">
    <property type="term" value="F:metal ion binding"/>
    <property type="evidence" value="ECO:0007669"/>
    <property type="project" value="UniProtKB-UniRule"/>
</dbReference>
<evidence type="ECO:0000256" key="2">
    <source>
        <dbReference type="ARBA" id="ARBA00004448"/>
    </source>
</evidence>
<keyword evidence="8 20" id="KW-0812">Transmembrane</keyword>
<organism evidence="23">
    <name type="scientific">Poecilia gillii</name>
    <name type="common">Gill's molly</name>
    <dbReference type="NCBI Taxonomy" id="69226"/>
    <lineage>
        <taxon>Eukaryota</taxon>
        <taxon>Metazoa</taxon>
        <taxon>Chordata</taxon>
        <taxon>Craniata</taxon>
        <taxon>Vertebrata</taxon>
        <taxon>Euteleostomi</taxon>
        <taxon>Actinopterygii</taxon>
        <taxon>Neopterygii</taxon>
        <taxon>Teleostei</taxon>
        <taxon>Neoteleostei</taxon>
        <taxon>Acanthomorphata</taxon>
        <taxon>Ovalentaria</taxon>
        <taxon>Atherinomorphae</taxon>
        <taxon>Cyprinodontiformes</taxon>
        <taxon>Poeciliidae</taxon>
        <taxon>Poeciliinae</taxon>
        <taxon>Poecilia</taxon>
    </lineage>
</organism>
<evidence type="ECO:0000256" key="6">
    <source>
        <dbReference type="ARBA" id="ARBA00022617"/>
    </source>
</evidence>
<evidence type="ECO:0000256" key="16">
    <source>
        <dbReference type="ARBA" id="ARBA00023136"/>
    </source>
</evidence>
<comment type="cofactor">
    <cofactor evidence="20">
        <name>heme b</name>
        <dbReference type="ChEBI" id="CHEBI:60344"/>
    </cofactor>
    <text evidence="20">Binds 2 heme groups non-covalently.</text>
</comment>
<feature type="domain" description="Cytochrome b/b6 N-terminal region profile" evidence="21">
    <location>
        <begin position="1"/>
        <end position="209"/>
    </location>
</feature>
<dbReference type="Pfam" id="PF00032">
    <property type="entry name" value="Cytochrom_B_C"/>
    <property type="match status" value="1"/>
</dbReference>
<feature type="binding site" description="axial binding residue" evidence="19">
    <location>
        <position position="182"/>
    </location>
    <ligand>
        <name>heme b</name>
        <dbReference type="ChEBI" id="CHEBI:60344"/>
        <label>b562</label>
    </ligand>
    <ligandPart>
        <name>Fe</name>
        <dbReference type="ChEBI" id="CHEBI:18248"/>
    </ligandPart>
</feature>
<evidence type="ECO:0000256" key="11">
    <source>
        <dbReference type="ARBA" id="ARBA00022982"/>
    </source>
</evidence>
<dbReference type="EMBL" id="FJ446376">
    <property type="protein sequence ID" value="ACR83286.1"/>
    <property type="molecule type" value="Genomic_DNA"/>
</dbReference>
<feature type="transmembrane region" description="Helical" evidence="20">
    <location>
        <begin position="288"/>
        <end position="308"/>
    </location>
</feature>
<keyword evidence="15 20" id="KW-0496">Mitochondrion</keyword>
<geneLocation type="mitochondrion" evidence="23"/>
<feature type="transmembrane region" description="Helical" evidence="20">
    <location>
        <begin position="320"/>
        <end position="341"/>
    </location>
</feature>
<comment type="cofactor">
    <cofactor evidence="19">
        <name>heme</name>
        <dbReference type="ChEBI" id="CHEBI:30413"/>
    </cofactor>
    <text evidence="19">Binds 2 heme groups non-covalently.</text>
</comment>
<protein>
    <recommendedName>
        <fullName evidence="4 20">Cytochrome b</fullName>
    </recommendedName>
</protein>
<dbReference type="CDD" id="cd00290">
    <property type="entry name" value="cytochrome_b_C"/>
    <property type="match status" value="1"/>
</dbReference>
<feature type="binding site" description="axial binding residue" evidence="19">
    <location>
        <position position="83"/>
    </location>
    <ligand>
        <name>heme b</name>
        <dbReference type="ChEBI" id="CHEBI:60344"/>
        <label>b562</label>
    </ligand>
    <ligandPart>
        <name>Fe</name>
        <dbReference type="ChEBI" id="CHEBI:18248"/>
    </ligandPart>
</feature>
<dbReference type="GO" id="GO:0045275">
    <property type="term" value="C:respiratory chain complex III"/>
    <property type="evidence" value="ECO:0007669"/>
    <property type="project" value="InterPro"/>
</dbReference>
<dbReference type="InterPro" id="IPR027387">
    <property type="entry name" value="Cytb/b6-like_sf"/>
</dbReference>
<feature type="transmembrane region" description="Helical" evidence="20">
    <location>
        <begin position="229"/>
        <end position="250"/>
    </location>
</feature>
<dbReference type="SUPFAM" id="SSF81342">
    <property type="entry name" value="Transmembrane di-heme cytochromes"/>
    <property type="match status" value="1"/>
</dbReference>
<evidence type="ECO:0000256" key="10">
    <source>
        <dbReference type="ARBA" id="ARBA00022792"/>
    </source>
</evidence>
<dbReference type="InterPro" id="IPR005798">
    <property type="entry name" value="Cyt_b/b6_C"/>
</dbReference>
<keyword evidence="5 20" id="KW-0813">Transport</keyword>
<dbReference type="GO" id="GO:0006122">
    <property type="term" value="P:mitochondrial electron transport, ubiquinol to cytochrome c"/>
    <property type="evidence" value="ECO:0007669"/>
    <property type="project" value="TreeGrafter"/>
</dbReference>
<dbReference type="FunFam" id="1.20.810.10:FF:000002">
    <property type="entry name" value="Cytochrome b"/>
    <property type="match status" value="1"/>
</dbReference>
<dbReference type="CDD" id="cd00284">
    <property type="entry name" value="Cytochrome_b_N"/>
    <property type="match status" value="1"/>
</dbReference>
<comment type="similarity">
    <text evidence="17 20">Belongs to the cytochrome b family.</text>
</comment>
<evidence type="ECO:0000256" key="3">
    <source>
        <dbReference type="ARBA" id="ARBA00011660"/>
    </source>
</evidence>
<dbReference type="GO" id="GO:0016491">
    <property type="term" value="F:oxidoreductase activity"/>
    <property type="evidence" value="ECO:0007669"/>
    <property type="project" value="UniProtKB-UniRule"/>
</dbReference>
<evidence type="ECO:0000256" key="14">
    <source>
        <dbReference type="ARBA" id="ARBA00023075"/>
    </source>
</evidence>
<dbReference type="InterPro" id="IPR030689">
    <property type="entry name" value="Cytochrome_b"/>
</dbReference>
<dbReference type="SUPFAM" id="SSF81648">
    <property type="entry name" value="a domain/subunit of cytochrome bc1 complex (Ubiquinol-cytochrome c reductase)"/>
    <property type="match status" value="1"/>
</dbReference>
<evidence type="ECO:0000256" key="8">
    <source>
        <dbReference type="ARBA" id="ARBA00022692"/>
    </source>
</evidence>
<dbReference type="PANTHER" id="PTHR19271:SF16">
    <property type="entry name" value="CYTOCHROME B"/>
    <property type="match status" value="1"/>
</dbReference>
<dbReference type="InterPro" id="IPR016174">
    <property type="entry name" value="Di-haem_cyt_TM"/>
</dbReference>
<feature type="transmembrane region" description="Helical" evidence="20">
    <location>
        <begin position="113"/>
        <end position="133"/>
    </location>
</feature>
<feature type="transmembrane region" description="Helical" evidence="20">
    <location>
        <begin position="87"/>
        <end position="107"/>
    </location>
</feature>
<feature type="domain" description="Cytochrome b/b6 C-terminal region profile" evidence="22">
    <location>
        <begin position="210"/>
        <end position="379"/>
    </location>
</feature>
<feature type="binding site" evidence="18">
    <location>
        <position position="201"/>
    </location>
    <ligand>
        <name>a ubiquinone</name>
        <dbReference type="ChEBI" id="CHEBI:16389"/>
    </ligand>
</feature>
<feature type="transmembrane region" description="Helical" evidence="20">
    <location>
        <begin position="347"/>
        <end position="372"/>
    </location>
</feature>
<comment type="subcellular location">
    <subcellularLocation>
        <location evidence="2">Mitochondrion inner membrane</location>
        <topology evidence="2">Multi-pass membrane protein</topology>
    </subcellularLocation>
</comment>
<feature type="transmembrane region" description="Helical" evidence="20">
    <location>
        <begin position="140"/>
        <end position="157"/>
    </location>
</feature>
<keyword evidence="10" id="KW-0999">Mitochondrion inner membrane</keyword>
<dbReference type="AlphaFoldDB" id="C6G1K1"/>
<evidence type="ECO:0000256" key="20">
    <source>
        <dbReference type="RuleBase" id="RU362117"/>
    </source>
</evidence>
<evidence type="ECO:0000256" key="13">
    <source>
        <dbReference type="ARBA" id="ARBA00023004"/>
    </source>
</evidence>
<dbReference type="InterPro" id="IPR036150">
    <property type="entry name" value="Cyt_b/b6_C_sf"/>
</dbReference>
<keyword evidence="12 20" id="KW-1133">Transmembrane helix</keyword>
<proteinExistence type="inferred from homology"/>
<evidence type="ECO:0000259" key="21">
    <source>
        <dbReference type="PROSITE" id="PS51002"/>
    </source>
</evidence>
<name>C6G1K1_9TELE</name>
<reference evidence="23" key="1">
    <citation type="journal article" date="2009" name="Mol. Ecol.">
        <title>Biogeography of the livebearing fish Poecilia gillii in Costa Rica: are phylogeographical breaks congruent with fish community boundaries?</title>
        <authorList>
            <person name="Lee J.B."/>
            <person name="Johnson J.B."/>
        </authorList>
    </citation>
    <scope>NUCLEOTIDE SEQUENCE</scope>
</reference>
<dbReference type="InterPro" id="IPR005797">
    <property type="entry name" value="Cyt_b/b6_N"/>
</dbReference>
<dbReference type="Pfam" id="PF00033">
    <property type="entry name" value="Cytochrome_B"/>
    <property type="match status" value="1"/>
</dbReference>
<evidence type="ECO:0000256" key="9">
    <source>
        <dbReference type="ARBA" id="ARBA00022723"/>
    </source>
</evidence>
<dbReference type="InterPro" id="IPR048259">
    <property type="entry name" value="Cytochrome_b_N_euk/bac"/>
</dbReference>
<dbReference type="PROSITE" id="PS51002">
    <property type="entry name" value="CYTB_NTER"/>
    <property type="match status" value="1"/>
</dbReference>
<accession>C6G1K1</accession>
<dbReference type="GO" id="GO:0005743">
    <property type="term" value="C:mitochondrial inner membrane"/>
    <property type="evidence" value="ECO:0007669"/>
    <property type="project" value="UniProtKB-SubCell"/>
</dbReference>
<evidence type="ECO:0000259" key="22">
    <source>
        <dbReference type="PROSITE" id="PS51003"/>
    </source>
</evidence>
<evidence type="ECO:0000256" key="19">
    <source>
        <dbReference type="PIRSR" id="PIRSR038885-2"/>
    </source>
</evidence>